<sequence>MPVLMAASEMAAGYVTRKFICGPHLIFLYKPITGADLSYFIFRVLNKDRNGSDGATPSFFVARSKRALHWKSSTATLTEAGLI</sequence>
<organism evidence="1 2">
    <name type="scientific">Hibiscus sabdariffa</name>
    <name type="common">roselle</name>
    <dbReference type="NCBI Taxonomy" id="183260"/>
    <lineage>
        <taxon>Eukaryota</taxon>
        <taxon>Viridiplantae</taxon>
        <taxon>Streptophyta</taxon>
        <taxon>Embryophyta</taxon>
        <taxon>Tracheophyta</taxon>
        <taxon>Spermatophyta</taxon>
        <taxon>Magnoliopsida</taxon>
        <taxon>eudicotyledons</taxon>
        <taxon>Gunneridae</taxon>
        <taxon>Pentapetalae</taxon>
        <taxon>rosids</taxon>
        <taxon>malvids</taxon>
        <taxon>Malvales</taxon>
        <taxon>Malvaceae</taxon>
        <taxon>Malvoideae</taxon>
        <taxon>Hibiscus</taxon>
    </lineage>
</organism>
<dbReference type="EMBL" id="JBBPBM010000239">
    <property type="protein sequence ID" value="KAK8499225.1"/>
    <property type="molecule type" value="Genomic_DNA"/>
</dbReference>
<comment type="caution">
    <text evidence="1">The sequence shown here is derived from an EMBL/GenBank/DDBJ whole genome shotgun (WGS) entry which is preliminary data.</text>
</comment>
<reference evidence="1 2" key="1">
    <citation type="journal article" date="2024" name="G3 (Bethesda)">
        <title>Genome assembly of Hibiscus sabdariffa L. provides insights into metabolisms of medicinal natural products.</title>
        <authorList>
            <person name="Kim T."/>
        </authorList>
    </citation>
    <scope>NUCLEOTIDE SEQUENCE [LARGE SCALE GENOMIC DNA]</scope>
    <source>
        <strain evidence="1">TK-2024</strain>
        <tissue evidence="1">Old leaves</tissue>
    </source>
</reference>
<protein>
    <submittedName>
        <fullName evidence="1">Uncharacterized protein</fullName>
    </submittedName>
</protein>
<name>A0ABR2AY74_9ROSI</name>
<accession>A0ABR2AY74</accession>
<gene>
    <name evidence="1" type="ORF">V6N12_076075</name>
</gene>
<dbReference type="Proteomes" id="UP001472677">
    <property type="component" value="Unassembled WGS sequence"/>
</dbReference>
<keyword evidence="2" id="KW-1185">Reference proteome</keyword>
<evidence type="ECO:0000313" key="2">
    <source>
        <dbReference type="Proteomes" id="UP001472677"/>
    </source>
</evidence>
<evidence type="ECO:0000313" key="1">
    <source>
        <dbReference type="EMBL" id="KAK8499225.1"/>
    </source>
</evidence>
<proteinExistence type="predicted"/>